<comment type="caution">
    <text evidence="2">The sequence shown here is derived from an EMBL/GenBank/DDBJ whole genome shotgun (WGS) entry which is preliminary data.</text>
</comment>
<gene>
    <name evidence="2" type="ORF">UMC4404_24151</name>
</gene>
<proteinExistence type="predicted"/>
<accession>A0A9P1L313</accession>
<evidence type="ECO:0000313" key="3">
    <source>
        <dbReference type="Proteomes" id="UP000049685"/>
    </source>
</evidence>
<reference evidence="3" key="1">
    <citation type="submission" date="2015-01" db="EMBL/GenBank/DDBJ databases">
        <authorList>
            <person name="Aslett A.Martin."/>
            <person name="De Silva Nishadi"/>
        </authorList>
    </citation>
    <scope>NUCLEOTIDE SEQUENCE [LARGE SCALE GENOMIC DNA]</scope>
    <source>
        <strain evidence="3">UMC4404</strain>
    </source>
</reference>
<dbReference type="Proteomes" id="UP000049685">
    <property type="component" value="Unassembled WGS sequence"/>
</dbReference>
<keyword evidence="1" id="KW-1133">Transmembrane helix</keyword>
<keyword evidence="1" id="KW-0472">Membrane</keyword>
<dbReference type="EMBL" id="CDNY01000025">
    <property type="protein sequence ID" value="CEO34860.1"/>
    <property type="molecule type" value="Genomic_DNA"/>
</dbReference>
<feature type="transmembrane region" description="Helical" evidence="1">
    <location>
        <begin position="128"/>
        <end position="154"/>
    </location>
</feature>
<keyword evidence="1" id="KW-0812">Transmembrane</keyword>
<feature type="transmembrane region" description="Helical" evidence="1">
    <location>
        <begin position="102"/>
        <end position="122"/>
    </location>
</feature>
<evidence type="ECO:0000313" key="2">
    <source>
        <dbReference type="EMBL" id="CEO34860.1"/>
    </source>
</evidence>
<feature type="transmembrane region" description="Helical" evidence="1">
    <location>
        <begin position="21"/>
        <end position="44"/>
    </location>
</feature>
<protein>
    <submittedName>
        <fullName evidence="2">Uncharacterized protein</fullName>
    </submittedName>
</protein>
<organism evidence="2 3">
    <name type="scientific">Paraclostridium sordellii</name>
    <name type="common">Clostridium sordellii</name>
    <dbReference type="NCBI Taxonomy" id="1505"/>
    <lineage>
        <taxon>Bacteria</taxon>
        <taxon>Bacillati</taxon>
        <taxon>Bacillota</taxon>
        <taxon>Clostridia</taxon>
        <taxon>Peptostreptococcales</taxon>
        <taxon>Peptostreptococcaceae</taxon>
        <taxon>Paraclostridium</taxon>
    </lineage>
</organism>
<sequence>MQCLFRLYKKDGVYMKTAKKILYIFTTVIEALILIGAYMVNYFTHKKMGMLRHVIHKNYVWENTYPIATIQYISVIIMIVLMLLVLTLYIKRKYMLKKIVTIMNVVMVILVLFFIGFTFVYSAEEVRAFYYISVMLGVVALIQIIKTFIGVMVCKHEN</sequence>
<evidence type="ECO:0000256" key="1">
    <source>
        <dbReference type="SAM" id="Phobius"/>
    </source>
</evidence>
<dbReference type="AlphaFoldDB" id="A0A9P1L313"/>
<name>A0A9P1L313_PARSO</name>
<feature type="transmembrane region" description="Helical" evidence="1">
    <location>
        <begin position="64"/>
        <end position="90"/>
    </location>
</feature>